<sequence length="68" mass="7868">MVCDNLTEELSKGLMNSQGVKRGVLDELMDGDIIVFQREDLHDDPSLELPSCRDYFRDLFYRVEELTG</sequence>
<feature type="domain" description="Ubiquitin carboxyl-terminal hydrolase 7 ICP0-binding" evidence="2">
    <location>
        <begin position="26"/>
        <end position="64"/>
    </location>
</feature>
<comment type="caution">
    <text evidence="3">The sequence shown here is derived from an EMBL/GenBank/DDBJ whole genome shotgun (WGS) entry which is preliminary data.</text>
</comment>
<evidence type="ECO:0000256" key="1">
    <source>
        <dbReference type="ARBA" id="ARBA00022786"/>
    </source>
</evidence>
<dbReference type="GO" id="GO:0140096">
    <property type="term" value="F:catalytic activity, acting on a protein"/>
    <property type="evidence" value="ECO:0007669"/>
    <property type="project" value="UniProtKB-ARBA"/>
</dbReference>
<keyword evidence="3" id="KW-0378">Hydrolase</keyword>
<evidence type="ECO:0000259" key="2">
    <source>
        <dbReference type="Pfam" id="PF12436"/>
    </source>
</evidence>
<gene>
    <name evidence="3" type="primary">USP7_0</name>
    <name evidence="3" type="ORF">E2C01_073502</name>
</gene>
<reference evidence="3 4" key="1">
    <citation type="submission" date="2019-05" db="EMBL/GenBank/DDBJ databases">
        <title>Another draft genome of Portunus trituberculatus and its Hox gene families provides insights of decapod evolution.</title>
        <authorList>
            <person name="Jeong J.-H."/>
            <person name="Song I."/>
            <person name="Kim S."/>
            <person name="Choi T."/>
            <person name="Kim D."/>
            <person name="Ryu S."/>
            <person name="Kim W."/>
        </authorList>
    </citation>
    <scope>NUCLEOTIDE SEQUENCE [LARGE SCALE GENOMIC DNA]</scope>
    <source>
        <tissue evidence="3">Muscle</tissue>
    </source>
</reference>
<dbReference type="EMBL" id="VSRR010049914">
    <property type="protein sequence ID" value="MPC78991.1"/>
    <property type="molecule type" value="Genomic_DNA"/>
</dbReference>
<proteinExistence type="predicted"/>
<keyword evidence="1" id="KW-0833">Ubl conjugation pathway</keyword>
<dbReference type="OrthoDB" id="289038at2759"/>
<organism evidence="3 4">
    <name type="scientific">Portunus trituberculatus</name>
    <name type="common">Swimming crab</name>
    <name type="synonym">Neptunus trituberculatus</name>
    <dbReference type="NCBI Taxonomy" id="210409"/>
    <lineage>
        <taxon>Eukaryota</taxon>
        <taxon>Metazoa</taxon>
        <taxon>Ecdysozoa</taxon>
        <taxon>Arthropoda</taxon>
        <taxon>Crustacea</taxon>
        <taxon>Multicrustacea</taxon>
        <taxon>Malacostraca</taxon>
        <taxon>Eumalacostraca</taxon>
        <taxon>Eucarida</taxon>
        <taxon>Decapoda</taxon>
        <taxon>Pleocyemata</taxon>
        <taxon>Brachyura</taxon>
        <taxon>Eubrachyura</taxon>
        <taxon>Portunoidea</taxon>
        <taxon>Portunidae</taxon>
        <taxon>Portuninae</taxon>
        <taxon>Portunus</taxon>
    </lineage>
</organism>
<dbReference type="Proteomes" id="UP000324222">
    <property type="component" value="Unassembled WGS sequence"/>
</dbReference>
<keyword evidence="4" id="KW-1185">Reference proteome</keyword>
<accession>A0A5B7I0U5</accession>
<dbReference type="GO" id="GO:0016787">
    <property type="term" value="F:hydrolase activity"/>
    <property type="evidence" value="ECO:0007669"/>
    <property type="project" value="UniProtKB-KW"/>
</dbReference>
<evidence type="ECO:0000313" key="3">
    <source>
        <dbReference type="EMBL" id="MPC78991.1"/>
    </source>
</evidence>
<name>A0A5B7I0U5_PORTR</name>
<dbReference type="Pfam" id="PF12436">
    <property type="entry name" value="USP7_ICP0_bdg"/>
    <property type="match status" value="1"/>
</dbReference>
<dbReference type="Gene3D" id="3.10.20.90">
    <property type="entry name" value="Phosphatidylinositol 3-kinase Catalytic Subunit, Chain A, domain 1"/>
    <property type="match status" value="1"/>
</dbReference>
<protein>
    <submittedName>
        <fullName evidence="3">Ubiquitin carboxyl-terminal hydrolase 7</fullName>
    </submittedName>
</protein>
<evidence type="ECO:0000313" key="4">
    <source>
        <dbReference type="Proteomes" id="UP000324222"/>
    </source>
</evidence>
<dbReference type="AlphaFoldDB" id="A0A5B7I0U5"/>
<dbReference type="InterPro" id="IPR024729">
    <property type="entry name" value="USP7_ICP0-binding_dom"/>
</dbReference>